<organism evidence="3">
    <name type="scientific">Siphoviridae sp. ctAvK3</name>
    <dbReference type="NCBI Taxonomy" id="2826184"/>
    <lineage>
        <taxon>Viruses</taxon>
        <taxon>Duplodnaviria</taxon>
        <taxon>Heunggongvirae</taxon>
        <taxon>Uroviricota</taxon>
        <taxon>Caudoviricetes</taxon>
    </lineage>
</organism>
<feature type="region of interest" description="Disordered" evidence="1">
    <location>
        <begin position="316"/>
        <end position="337"/>
    </location>
</feature>
<protein>
    <submittedName>
        <fullName evidence="3">SL cytokine, FL cytokine receptor-like domain, four-helical bundle cytokine</fullName>
    </submittedName>
</protein>
<evidence type="ECO:0000256" key="1">
    <source>
        <dbReference type="SAM" id="MobiDB-lite"/>
    </source>
</evidence>
<dbReference type="InterPro" id="IPR003599">
    <property type="entry name" value="Ig_sub"/>
</dbReference>
<dbReference type="InterPro" id="IPR013783">
    <property type="entry name" value="Ig-like_fold"/>
</dbReference>
<accession>A0A8S5MIE1</accession>
<dbReference type="SMART" id="SM00409">
    <property type="entry name" value="IG"/>
    <property type="match status" value="1"/>
</dbReference>
<sequence length="351" mass="35509">MGECLLLRRGGDVKRLPTLNANYPADAAVWIGDSATFKIEIAEAGVPDEYMYQWYRNSTEIANATAATLTLTGLNSEQTASIYCIITNKAGFVQSRTATLTVRKTTPVFSFAGGCELTDEGSDNWHIKFTGSGALKFSGWGKWDGKADIFILGGGGAGANTGGVAVGGGGYYTTVMGQQLALNTNYDAIIGGGGNSAGSKGGTSSVAGKSANGGEAAVAGTTGHVSCQVSGTTGTAGNVYHYASLSAAAVSIGSGYKTVDLVYPLTTGTHTNGTVLYKGTSGWYRCIVNSVGTIYYDPGVDGAGAAATQIFGTGDTVSGPGETDNASRLGQGGGTSGIKGGNGVIVIRNSR</sequence>
<dbReference type="InterPro" id="IPR007110">
    <property type="entry name" value="Ig-like_dom"/>
</dbReference>
<dbReference type="EMBL" id="BK014910">
    <property type="protein sequence ID" value="DAD82018.1"/>
    <property type="molecule type" value="Genomic_DNA"/>
</dbReference>
<dbReference type="PROSITE" id="PS50835">
    <property type="entry name" value="IG_LIKE"/>
    <property type="match status" value="1"/>
</dbReference>
<evidence type="ECO:0000259" key="2">
    <source>
        <dbReference type="PROSITE" id="PS50835"/>
    </source>
</evidence>
<feature type="domain" description="Ig-like" evidence="2">
    <location>
        <begin position="17"/>
        <end position="101"/>
    </location>
</feature>
<dbReference type="Gene3D" id="2.60.40.10">
    <property type="entry name" value="Immunoglobulins"/>
    <property type="match status" value="1"/>
</dbReference>
<keyword evidence="3" id="KW-0675">Receptor</keyword>
<proteinExistence type="predicted"/>
<dbReference type="InterPro" id="IPR036179">
    <property type="entry name" value="Ig-like_dom_sf"/>
</dbReference>
<evidence type="ECO:0000313" key="3">
    <source>
        <dbReference type="EMBL" id="DAD82018.1"/>
    </source>
</evidence>
<dbReference type="SUPFAM" id="SSF48726">
    <property type="entry name" value="Immunoglobulin"/>
    <property type="match status" value="1"/>
</dbReference>
<reference evidence="3" key="1">
    <citation type="journal article" date="2021" name="Proc. Natl. Acad. Sci. U.S.A.">
        <title>A Catalog of Tens of Thousands of Viruses from Human Metagenomes Reveals Hidden Associations with Chronic Diseases.</title>
        <authorList>
            <person name="Tisza M.J."/>
            <person name="Buck C.B."/>
        </authorList>
    </citation>
    <scope>NUCLEOTIDE SEQUENCE</scope>
    <source>
        <strain evidence="3">CtAvK3</strain>
    </source>
</reference>
<name>A0A8S5MIE1_9CAUD</name>